<feature type="compositionally biased region" description="Basic and acidic residues" evidence="1">
    <location>
        <begin position="18"/>
        <end position="29"/>
    </location>
</feature>
<dbReference type="Proteomes" id="UP000030765">
    <property type="component" value="Unassembled WGS sequence"/>
</dbReference>
<evidence type="ECO:0000256" key="1">
    <source>
        <dbReference type="SAM" id="MobiDB-lite"/>
    </source>
</evidence>
<accession>A0A084VWQ9</accession>
<evidence type="ECO:0000313" key="4">
    <source>
        <dbReference type="Proteomes" id="UP000030765"/>
    </source>
</evidence>
<reference evidence="3" key="2">
    <citation type="submission" date="2020-05" db="UniProtKB">
        <authorList>
            <consortium name="EnsemblMetazoa"/>
        </authorList>
    </citation>
    <scope>IDENTIFICATION</scope>
</reference>
<dbReference type="AlphaFoldDB" id="A0A084VWQ9"/>
<reference evidence="2 4" key="1">
    <citation type="journal article" date="2014" name="BMC Genomics">
        <title>Genome sequence of Anopheles sinensis provides insight into genetics basis of mosquito competence for malaria parasites.</title>
        <authorList>
            <person name="Zhou D."/>
            <person name="Zhang D."/>
            <person name="Ding G."/>
            <person name="Shi L."/>
            <person name="Hou Q."/>
            <person name="Ye Y."/>
            <person name="Xu Y."/>
            <person name="Zhou H."/>
            <person name="Xiong C."/>
            <person name="Li S."/>
            <person name="Yu J."/>
            <person name="Hong S."/>
            <person name="Yu X."/>
            <person name="Zou P."/>
            <person name="Chen C."/>
            <person name="Chang X."/>
            <person name="Wang W."/>
            <person name="Lv Y."/>
            <person name="Sun Y."/>
            <person name="Ma L."/>
            <person name="Shen B."/>
            <person name="Zhu C."/>
        </authorList>
    </citation>
    <scope>NUCLEOTIDE SEQUENCE [LARGE SCALE GENOMIC DNA]</scope>
</reference>
<evidence type="ECO:0000313" key="2">
    <source>
        <dbReference type="EMBL" id="KFB42403.1"/>
    </source>
</evidence>
<sequence length="57" mass="6218">MRSLSGLKAIVPLQRNKTLAEEKPSDRPRTIGGTPFSPETTTPGRAIVPLRYRGSPD</sequence>
<dbReference type="EnsemblMetazoa" id="ASIC010098-RA">
    <property type="protein sequence ID" value="ASIC010098-PA"/>
    <property type="gene ID" value="ASIC010098"/>
</dbReference>
<keyword evidence="4" id="KW-1185">Reference proteome</keyword>
<evidence type="ECO:0000313" key="3">
    <source>
        <dbReference type="EnsemblMetazoa" id="ASIC010098-PA"/>
    </source>
</evidence>
<name>A0A084VWQ9_ANOSI</name>
<proteinExistence type="predicted"/>
<gene>
    <name evidence="2" type="ORF">ZHAS_00010098</name>
</gene>
<protein>
    <submittedName>
        <fullName evidence="2 3">Uncharacterized protein</fullName>
    </submittedName>
</protein>
<dbReference type="EMBL" id="KE525181">
    <property type="protein sequence ID" value="KFB42403.1"/>
    <property type="molecule type" value="Genomic_DNA"/>
</dbReference>
<dbReference type="EMBL" id="ATLV01017714">
    <property type="status" value="NOT_ANNOTATED_CDS"/>
    <property type="molecule type" value="Genomic_DNA"/>
</dbReference>
<feature type="region of interest" description="Disordered" evidence="1">
    <location>
        <begin position="15"/>
        <end position="57"/>
    </location>
</feature>
<dbReference type="VEuPathDB" id="VectorBase:ASIC010098"/>
<organism evidence="2">
    <name type="scientific">Anopheles sinensis</name>
    <name type="common">Mosquito</name>
    <dbReference type="NCBI Taxonomy" id="74873"/>
    <lineage>
        <taxon>Eukaryota</taxon>
        <taxon>Metazoa</taxon>
        <taxon>Ecdysozoa</taxon>
        <taxon>Arthropoda</taxon>
        <taxon>Hexapoda</taxon>
        <taxon>Insecta</taxon>
        <taxon>Pterygota</taxon>
        <taxon>Neoptera</taxon>
        <taxon>Endopterygota</taxon>
        <taxon>Diptera</taxon>
        <taxon>Nematocera</taxon>
        <taxon>Culicoidea</taxon>
        <taxon>Culicidae</taxon>
        <taxon>Anophelinae</taxon>
        <taxon>Anopheles</taxon>
    </lineage>
</organism>